<evidence type="ECO:0008006" key="3">
    <source>
        <dbReference type="Google" id="ProtNLM"/>
    </source>
</evidence>
<proteinExistence type="inferred from homology"/>
<dbReference type="PRINTS" id="PR00445">
    <property type="entry name" value="HUPFHYPC"/>
</dbReference>
<gene>
    <name evidence="2" type="ORF">S12H4_17847</name>
</gene>
<dbReference type="Pfam" id="PF01455">
    <property type="entry name" value="HupF_HypC"/>
    <property type="match status" value="1"/>
</dbReference>
<accession>X1S2A2</accession>
<dbReference type="GO" id="GO:1902670">
    <property type="term" value="F:carbon dioxide binding"/>
    <property type="evidence" value="ECO:0007669"/>
    <property type="project" value="TreeGrafter"/>
</dbReference>
<name>X1S2A2_9ZZZZ</name>
<dbReference type="Gene3D" id="2.30.30.140">
    <property type="match status" value="1"/>
</dbReference>
<evidence type="ECO:0000256" key="1">
    <source>
        <dbReference type="ARBA" id="ARBA00006018"/>
    </source>
</evidence>
<dbReference type="PANTHER" id="PTHR35177">
    <property type="entry name" value="HYDROGENASE MATURATION FACTOR HYBG"/>
    <property type="match status" value="1"/>
</dbReference>
<evidence type="ECO:0000313" key="2">
    <source>
        <dbReference type="EMBL" id="GAI87177.1"/>
    </source>
</evidence>
<dbReference type="EMBL" id="BARW01008761">
    <property type="protein sequence ID" value="GAI87177.1"/>
    <property type="molecule type" value="Genomic_DNA"/>
</dbReference>
<organism evidence="2">
    <name type="scientific">marine sediment metagenome</name>
    <dbReference type="NCBI Taxonomy" id="412755"/>
    <lineage>
        <taxon>unclassified sequences</taxon>
        <taxon>metagenomes</taxon>
        <taxon>ecological metagenomes</taxon>
    </lineage>
</organism>
<reference evidence="2" key="1">
    <citation type="journal article" date="2014" name="Front. Microbiol.">
        <title>High frequency of phylogenetically diverse reductive dehalogenase-homologous genes in deep subseafloor sedimentary metagenomes.</title>
        <authorList>
            <person name="Kawai M."/>
            <person name="Futagami T."/>
            <person name="Toyoda A."/>
            <person name="Takaki Y."/>
            <person name="Nishi S."/>
            <person name="Hori S."/>
            <person name="Arai W."/>
            <person name="Tsubouchi T."/>
            <person name="Morono Y."/>
            <person name="Uchiyama I."/>
            <person name="Ito T."/>
            <person name="Fujiyama A."/>
            <person name="Inagaki F."/>
            <person name="Takami H."/>
        </authorList>
    </citation>
    <scope>NUCLEOTIDE SEQUENCE</scope>
    <source>
        <strain evidence="2">Expedition CK06-06</strain>
    </source>
</reference>
<dbReference type="InterPro" id="IPR001109">
    <property type="entry name" value="Hydrogenase_HupF/HypC"/>
</dbReference>
<dbReference type="AlphaFoldDB" id="X1S2A2"/>
<dbReference type="GO" id="GO:0051604">
    <property type="term" value="P:protein maturation"/>
    <property type="evidence" value="ECO:0007669"/>
    <property type="project" value="TreeGrafter"/>
</dbReference>
<dbReference type="GO" id="GO:0005506">
    <property type="term" value="F:iron ion binding"/>
    <property type="evidence" value="ECO:0007669"/>
    <property type="project" value="TreeGrafter"/>
</dbReference>
<protein>
    <recommendedName>
        <fullName evidence="3">Hydrogenase assembly chaperone hypC/hupF</fullName>
    </recommendedName>
</protein>
<feature type="non-terminal residue" evidence="2">
    <location>
        <position position="1"/>
    </location>
</feature>
<dbReference type="PANTHER" id="PTHR35177:SF2">
    <property type="entry name" value="HYDROGENASE MATURATION FACTOR HYBG"/>
    <property type="match status" value="1"/>
</dbReference>
<comment type="similarity">
    <text evidence="1">Belongs to the HupF/HypC family.</text>
</comment>
<dbReference type="SUPFAM" id="SSF159127">
    <property type="entry name" value="HupF/HypC-like"/>
    <property type="match status" value="1"/>
</dbReference>
<sequence>GIGELGGVKKKVSLMLLDKVRVGDYVLLHAGFAINKLGTKEAEELLQLLREISEVSD</sequence>
<dbReference type="NCBIfam" id="TIGR00074">
    <property type="entry name" value="hypC_hupF"/>
    <property type="match status" value="1"/>
</dbReference>
<comment type="caution">
    <text evidence="2">The sequence shown here is derived from an EMBL/GenBank/DDBJ whole genome shotgun (WGS) entry which is preliminary data.</text>
</comment>